<keyword evidence="2" id="KW-0732">Signal</keyword>
<dbReference type="Proteomes" id="UP001499863">
    <property type="component" value="Unassembled WGS sequence"/>
</dbReference>
<feature type="signal peptide" evidence="2">
    <location>
        <begin position="1"/>
        <end position="32"/>
    </location>
</feature>
<evidence type="ECO:0000256" key="1">
    <source>
        <dbReference type="ARBA" id="ARBA00022801"/>
    </source>
</evidence>
<dbReference type="PANTHER" id="PTHR42976:SF1">
    <property type="entry name" value="GH18 DOMAIN-CONTAINING PROTEIN-RELATED"/>
    <property type="match status" value="1"/>
</dbReference>
<evidence type="ECO:0000259" key="3">
    <source>
        <dbReference type="PROSITE" id="PS51910"/>
    </source>
</evidence>
<dbReference type="CDD" id="cd06543">
    <property type="entry name" value="GH18_PF-ChiA-like"/>
    <property type="match status" value="1"/>
</dbReference>
<dbReference type="EMBL" id="BAAAKJ010000166">
    <property type="protein sequence ID" value="GAA1395887.1"/>
    <property type="molecule type" value="Genomic_DNA"/>
</dbReference>
<sequence>MRLRRTVQAALAACATLVVSAGLVAGAATAGAAPVSPATAEVSATTAAKPIPSRVFAPYFEAWTGESPAALSAQSGAKYLTMAFLQTATKGSCTPYWNGDTSLPIAQSSFGADFATIRANGGDVIPSFGGYTADTTGTELADSCTDVNQIAAAYQKLITTYDISRIDLDIEADSLDNAAGIDRRNKAIKLTQDWAAANGRQIQFSYTLPTTTSGPASNGIALLKNAVANNARIDVVKLMTFDYYDNATHDMAADTVTAATGLYNQLAKLYPTKTPAQLWASIGIIEMPGIDDFGPAETFTLANARTVYDWALARGISTLSFWALQRDTGKCPGVGGRNDCSGIEQNTWDFTRIFAPFTSTSQPSTDFGLNLNPTTGSVVAGSSTTATVITTEITPAGTPSGTAQSINLSVSGAPAGVTATVNPGTVLAGSSATLNVTTAATTTPGTYPLTVTGTAASGTHTATYTLKVTSTQPGNDFSVAVSPSAGSVTAGSSASATVNTGVVSGSAQNVALTVSGAPAGVTATVNPGSVTAGSPATLNVTTAATTTPGTYPLTVTGTAASGTHTATYTLTVTGVTPPGGLSNGGLETGSLGPWTCQAGGSVVSTPVHSGSYALQAAATGSQTGECTQTVTLTPNKAYTLTGWVQGNYSYVGVSGGATGSAWTSGSGWTKVSVPFTTGASGTVTVYLHGWYGQGNVYGDDFSIA</sequence>
<gene>
    <name evidence="4" type="ORF">GCM10009639_31520</name>
</gene>
<evidence type="ECO:0000313" key="5">
    <source>
        <dbReference type="Proteomes" id="UP001499863"/>
    </source>
</evidence>
<dbReference type="PANTHER" id="PTHR42976">
    <property type="entry name" value="BIFUNCTIONAL CHITINASE/LYSOZYME-RELATED"/>
    <property type="match status" value="1"/>
</dbReference>
<dbReference type="InterPro" id="IPR052750">
    <property type="entry name" value="GH18_Chitinase"/>
</dbReference>
<accession>A0ABP4ISW0</accession>
<protein>
    <recommendedName>
        <fullName evidence="3">GH18 domain-containing protein</fullName>
    </recommendedName>
</protein>
<organism evidence="4 5">
    <name type="scientific">Kitasatospora putterlickiae</name>
    <dbReference type="NCBI Taxonomy" id="221725"/>
    <lineage>
        <taxon>Bacteria</taxon>
        <taxon>Bacillati</taxon>
        <taxon>Actinomycetota</taxon>
        <taxon>Actinomycetes</taxon>
        <taxon>Kitasatosporales</taxon>
        <taxon>Streptomycetaceae</taxon>
        <taxon>Kitasatospora</taxon>
    </lineage>
</organism>
<comment type="caution">
    <text evidence="4">The sequence shown here is derived from an EMBL/GenBank/DDBJ whole genome shotgun (WGS) entry which is preliminary data.</text>
</comment>
<dbReference type="SUPFAM" id="SSF51445">
    <property type="entry name" value="(Trans)glycosidases"/>
    <property type="match status" value="1"/>
</dbReference>
<dbReference type="Pfam" id="PF00704">
    <property type="entry name" value="Glyco_hydro_18"/>
    <property type="match status" value="1"/>
</dbReference>
<reference evidence="5" key="1">
    <citation type="journal article" date="2019" name="Int. J. Syst. Evol. Microbiol.">
        <title>The Global Catalogue of Microorganisms (GCM) 10K type strain sequencing project: providing services to taxonomists for standard genome sequencing and annotation.</title>
        <authorList>
            <consortium name="The Broad Institute Genomics Platform"/>
            <consortium name="The Broad Institute Genome Sequencing Center for Infectious Disease"/>
            <person name="Wu L."/>
            <person name="Ma J."/>
        </authorList>
    </citation>
    <scope>NUCLEOTIDE SEQUENCE [LARGE SCALE GENOMIC DNA]</scope>
    <source>
        <strain evidence="5">JCM 12393</strain>
    </source>
</reference>
<keyword evidence="1" id="KW-0378">Hydrolase</keyword>
<evidence type="ECO:0000313" key="4">
    <source>
        <dbReference type="EMBL" id="GAA1395887.1"/>
    </source>
</evidence>
<evidence type="ECO:0000256" key="2">
    <source>
        <dbReference type="SAM" id="SignalP"/>
    </source>
</evidence>
<feature type="chain" id="PRO_5046067928" description="GH18 domain-containing protein" evidence="2">
    <location>
        <begin position="33"/>
        <end position="704"/>
    </location>
</feature>
<dbReference type="InterPro" id="IPR003305">
    <property type="entry name" value="CenC_carb-bd"/>
</dbReference>
<dbReference type="PROSITE" id="PS51910">
    <property type="entry name" value="GH18_2"/>
    <property type="match status" value="1"/>
</dbReference>
<feature type="domain" description="GH18" evidence="3">
    <location>
        <begin position="54"/>
        <end position="344"/>
    </location>
</feature>
<dbReference type="Gene3D" id="3.20.20.80">
    <property type="entry name" value="Glycosidases"/>
    <property type="match status" value="1"/>
</dbReference>
<proteinExistence type="predicted"/>
<dbReference type="Gene3D" id="2.60.120.260">
    <property type="entry name" value="Galactose-binding domain-like"/>
    <property type="match status" value="1"/>
</dbReference>
<name>A0ABP4ISW0_9ACTN</name>
<keyword evidence="5" id="KW-1185">Reference proteome</keyword>
<dbReference type="InterPro" id="IPR017853">
    <property type="entry name" value="GH"/>
</dbReference>
<dbReference type="Pfam" id="PF02018">
    <property type="entry name" value="CBM_4_9"/>
    <property type="match status" value="1"/>
</dbReference>
<dbReference type="InterPro" id="IPR001223">
    <property type="entry name" value="Glyco_hydro18_cat"/>
</dbReference>